<organism evidence="1 2">
    <name type="scientific">Colletotrichum tabaci</name>
    <dbReference type="NCBI Taxonomy" id="1209068"/>
    <lineage>
        <taxon>Eukaryota</taxon>
        <taxon>Fungi</taxon>
        <taxon>Dikarya</taxon>
        <taxon>Ascomycota</taxon>
        <taxon>Pezizomycotina</taxon>
        <taxon>Sordariomycetes</taxon>
        <taxon>Hypocreomycetidae</taxon>
        <taxon>Glomerellales</taxon>
        <taxon>Glomerellaceae</taxon>
        <taxon>Colletotrichum</taxon>
        <taxon>Colletotrichum destructivum species complex</taxon>
    </lineage>
</organism>
<dbReference type="EMBL" id="JASAOK010000012">
    <property type="protein sequence ID" value="KAK6224893.1"/>
    <property type="molecule type" value="Genomic_DNA"/>
</dbReference>
<evidence type="ECO:0000313" key="1">
    <source>
        <dbReference type="EMBL" id="KAK6224893.1"/>
    </source>
</evidence>
<dbReference type="AlphaFoldDB" id="A0AAV9TNF9"/>
<keyword evidence="2" id="KW-1185">Reference proteome</keyword>
<name>A0AAV9TNF9_9PEZI</name>
<proteinExistence type="predicted"/>
<accession>A0AAV9TNF9</accession>
<reference evidence="1 2" key="1">
    <citation type="submission" date="2023-04" db="EMBL/GenBank/DDBJ databases">
        <title>Colletotrichum tabacum stain YC1 causing leaf anthracnose on Nicotiana tabacum(L.) cv.</title>
        <authorList>
            <person name="Ji Z."/>
            <person name="Wang M."/>
            <person name="Zhang J."/>
            <person name="Wang N."/>
            <person name="Zhou Z."/>
        </authorList>
    </citation>
    <scope>NUCLEOTIDE SEQUENCE [LARGE SCALE GENOMIC DNA]</scope>
    <source>
        <strain evidence="1 2">YC1</strain>
    </source>
</reference>
<comment type="caution">
    <text evidence="1">The sequence shown here is derived from an EMBL/GenBank/DDBJ whole genome shotgun (WGS) entry which is preliminary data.</text>
</comment>
<sequence>MTAPQIFQVNSAPYYCRGGFLLVRRNTGKRRAAADQMNFAAEESAAKGSKVDDE</sequence>
<gene>
    <name evidence="1" type="ORF">QIS74_03220</name>
</gene>
<protein>
    <submittedName>
        <fullName evidence="1">Uncharacterized protein</fullName>
    </submittedName>
</protein>
<dbReference type="Proteomes" id="UP001327957">
    <property type="component" value="Unassembled WGS sequence"/>
</dbReference>
<evidence type="ECO:0000313" key="2">
    <source>
        <dbReference type="Proteomes" id="UP001327957"/>
    </source>
</evidence>